<reference evidence="2" key="1">
    <citation type="submission" date="2014-09" db="EMBL/GenBank/DDBJ databases">
        <authorList>
            <person name="Sharma Rahul"/>
            <person name="Thines Marco"/>
        </authorList>
    </citation>
    <scope>NUCLEOTIDE SEQUENCE [LARGE SCALE GENOMIC DNA]</scope>
</reference>
<dbReference type="EMBL" id="CCYD01001572">
    <property type="protein sequence ID" value="CEG45288.1"/>
    <property type="molecule type" value="Genomic_DNA"/>
</dbReference>
<proteinExistence type="predicted"/>
<dbReference type="GeneID" id="36409845"/>
<organism evidence="1 2">
    <name type="scientific">Plasmopara halstedii</name>
    <name type="common">Downy mildew of sunflower</name>
    <dbReference type="NCBI Taxonomy" id="4781"/>
    <lineage>
        <taxon>Eukaryota</taxon>
        <taxon>Sar</taxon>
        <taxon>Stramenopiles</taxon>
        <taxon>Oomycota</taxon>
        <taxon>Peronosporomycetes</taxon>
        <taxon>Peronosporales</taxon>
        <taxon>Peronosporaceae</taxon>
        <taxon>Plasmopara</taxon>
    </lineage>
</organism>
<dbReference type="AlphaFoldDB" id="A0A0P1AVW3"/>
<keyword evidence="2" id="KW-1185">Reference proteome</keyword>
<name>A0A0P1AVW3_PLAHL</name>
<protein>
    <submittedName>
        <fullName evidence="1">Uncharacterized protein</fullName>
    </submittedName>
</protein>
<dbReference type="RefSeq" id="XP_024581657.1">
    <property type="nucleotide sequence ID" value="XM_024716017.2"/>
</dbReference>
<dbReference type="Proteomes" id="UP000054928">
    <property type="component" value="Unassembled WGS sequence"/>
</dbReference>
<accession>A0A0P1AVW3</accession>
<evidence type="ECO:0000313" key="2">
    <source>
        <dbReference type="Proteomes" id="UP000054928"/>
    </source>
</evidence>
<sequence>MEYNHPLINMPHKHICKGICHCRMSDEDYEKMVNKGLDDCCASLKQSSNSKKPHESALRYMFLANERENDLAFGAYVCGLNLDFGNSM</sequence>
<evidence type="ECO:0000313" key="1">
    <source>
        <dbReference type="EMBL" id="CEG45288.1"/>
    </source>
</evidence>